<dbReference type="Gene3D" id="3.40.640.10">
    <property type="entry name" value="Type I PLP-dependent aspartate aminotransferase-like (Major domain)"/>
    <property type="match status" value="1"/>
</dbReference>
<protein>
    <recommendedName>
        <fullName evidence="1">Aminotransferase class I/classII large domain-containing protein</fullName>
    </recommendedName>
</protein>
<evidence type="ECO:0000313" key="3">
    <source>
        <dbReference type="Proteomes" id="UP000806378"/>
    </source>
</evidence>
<name>A0A8T0CEX5_CORYI</name>
<evidence type="ECO:0000259" key="1">
    <source>
        <dbReference type="Pfam" id="PF00155"/>
    </source>
</evidence>
<dbReference type="GO" id="GO:0047536">
    <property type="term" value="F:2-aminoadipate transaminase activity"/>
    <property type="evidence" value="ECO:0007669"/>
    <property type="project" value="TreeGrafter"/>
</dbReference>
<dbReference type="Proteomes" id="UP000806378">
    <property type="component" value="Unassembled WGS sequence"/>
</dbReference>
<comment type="caution">
    <text evidence="2">The sequence shown here is derived from an EMBL/GenBank/DDBJ whole genome shotgun (WGS) entry which is preliminary data.</text>
</comment>
<dbReference type="SUPFAM" id="SSF53383">
    <property type="entry name" value="PLP-dependent transferases"/>
    <property type="match status" value="1"/>
</dbReference>
<keyword evidence="3" id="KW-1185">Reference proteome</keyword>
<dbReference type="InterPro" id="IPR015421">
    <property type="entry name" value="PyrdxlP-dep_Trfase_major"/>
</dbReference>
<feature type="domain" description="Aminotransferase class I/classII large" evidence="1">
    <location>
        <begin position="18"/>
        <end position="264"/>
    </location>
</feature>
<dbReference type="EMBL" id="MU097078">
    <property type="protein sequence ID" value="KAF7845968.1"/>
    <property type="molecule type" value="Genomic_DNA"/>
</dbReference>
<accession>A0A8T0CEX5</accession>
<dbReference type="PANTHER" id="PTHR42858:SF1">
    <property type="entry name" value="LD15494P"/>
    <property type="match status" value="1"/>
</dbReference>
<reference evidence="2" key="1">
    <citation type="submission" date="2020-05" db="EMBL/GenBank/DDBJ databases">
        <title>WGS assembly of Corymbia citriodora subspecies variegata.</title>
        <authorList>
            <person name="Barry K."/>
            <person name="Hundley H."/>
            <person name="Shu S."/>
            <person name="Jenkins J."/>
            <person name="Grimwood J."/>
            <person name="Baten A."/>
        </authorList>
    </citation>
    <scope>NUCLEOTIDE SEQUENCE</scope>
    <source>
        <strain evidence="2">CV2-018</strain>
    </source>
</reference>
<dbReference type="Gene3D" id="3.90.1150.10">
    <property type="entry name" value="Aspartate Aminotransferase, domain 1"/>
    <property type="match status" value="1"/>
</dbReference>
<dbReference type="Pfam" id="PF00155">
    <property type="entry name" value="Aminotran_1_2"/>
    <property type="match status" value="1"/>
</dbReference>
<organism evidence="2 3">
    <name type="scientific">Corymbia citriodora subsp. variegata</name>
    <dbReference type="NCBI Taxonomy" id="360336"/>
    <lineage>
        <taxon>Eukaryota</taxon>
        <taxon>Viridiplantae</taxon>
        <taxon>Streptophyta</taxon>
        <taxon>Embryophyta</taxon>
        <taxon>Tracheophyta</taxon>
        <taxon>Spermatophyta</taxon>
        <taxon>Magnoliopsida</taxon>
        <taxon>eudicotyledons</taxon>
        <taxon>Gunneridae</taxon>
        <taxon>Pentapetalae</taxon>
        <taxon>rosids</taxon>
        <taxon>malvids</taxon>
        <taxon>Myrtales</taxon>
        <taxon>Myrtaceae</taxon>
        <taxon>Myrtoideae</taxon>
        <taxon>Eucalypteae</taxon>
        <taxon>Corymbia</taxon>
    </lineage>
</organism>
<proteinExistence type="predicted"/>
<sequence>MFKPARPYSKYYRHVIYCVPTFSNPSSRTMSIEHRKELVRIARKFDALILTDDVYDQLQWPASPQDPSENTLVKASYPRIVDIDIELDGGAERPGSDGFGNAMSNGSFSKICGPGVRVGWAEGTAKFAYGVSQTGSSCSGGAPSQLTSTYINHLLQHGTLQKHIHGTLQPAYSKRYLTLVNAVKEDLCPLGVKLPQSNRDVIGGYFIWLTLPDTVNADEFAQRCQEEANVVVAPGSIFEVPGDESVRFEHSLRLTFSWVELDEMVEGVRRMRGILESCLRGEGPRSGTIKRKELGTVK</sequence>
<gene>
    <name evidence="2" type="ORF">BT93_L5776</name>
</gene>
<dbReference type="InterPro" id="IPR015424">
    <property type="entry name" value="PyrdxlP-dep_Trfase"/>
</dbReference>
<dbReference type="Gramene" id="rna-gnl|WGS:JABURB|Cocit.L5776.1">
    <property type="protein sequence ID" value="cds-KAF7845968.1"/>
    <property type="gene ID" value="gene-BT93_L5776"/>
</dbReference>
<evidence type="ECO:0000313" key="2">
    <source>
        <dbReference type="EMBL" id="KAF7845968.1"/>
    </source>
</evidence>
<dbReference type="GO" id="GO:0030170">
    <property type="term" value="F:pyridoxal phosphate binding"/>
    <property type="evidence" value="ECO:0007669"/>
    <property type="project" value="InterPro"/>
</dbReference>
<dbReference type="InterPro" id="IPR004839">
    <property type="entry name" value="Aminotransferase_I/II_large"/>
</dbReference>
<dbReference type="OrthoDB" id="7042322at2759"/>
<dbReference type="PANTHER" id="PTHR42858">
    <property type="entry name" value="AMINOTRANSFERASE"/>
    <property type="match status" value="1"/>
</dbReference>
<dbReference type="CDD" id="cd00609">
    <property type="entry name" value="AAT_like"/>
    <property type="match status" value="1"/>
</dbReference>
<dbReference type="AlphaFoldDB" id="A0A8T0CEX5"/>
<dbReference type="InterPro" id="IPR015422">
    <property type="entry name" value="PyrdxlP-dep_Trfase_small"/>
</dbReference>